<feature type="compositionally biased region" description="Pro residues" evidence="3">
    <location>
        <begin position="409"/>
        <end position="424"/>
    </location>
</feature>
<dbReference type="Proteomes" id="UP000315783">
    <property type="component" value="Unassembled WGS sequence"/>
</dbReference>
<evidence type="ECO:0000256" key="3">
    <source>
        <dbReference type="SAM" id="MobiDB-lite"/>
    </source>
</evidence>
<dbReference type="PANTHER" id="PTHR37534:SF15">
    <property type="entry name" value="ZN(II)2CYS6 TRANSCRIPTION FACTOR (EUROFUNG)"/>
    <property type="match status" value="1"/>
</dbReference>
<feature type="region of interest" description="Disordered" evidence="3">
    <location>
        <begin position="407"/>
        <end position="437"/>
    </location>
</feature>
<name>A0A545VWS1_9HYPO</name>
<dbReference type="GO" id="GO:0003700">
    <property type="term" value="F:DNA-binding transcription factor activity"/>
    <property type="evidence" value="ECO:0007669"/>
    <property type="project" value="TreeGrafter"/>
</dbReference>
<keyword evidence="5" id="KW-1185">Reference proteome</keyword>
<protein>
    <submittedName>
        <fullName evidence="4">C6 finger domain-containing protein</fullName>
    </submittedName>
</protein>
<dbReference type="Pfam" id="PF11951">
    <property type="entry name" value="Fungal_trans_2"/>
    <property type="match status" value="1"/>
</dbReference>
<dbReference type="InterPro" id="IPR021858">
    <property type="entry name" value="Fun_TF"/>
</dbReference>
<dbReference type="OrthoDB" id="25818at2759"/>
<evidence type="ECO:0000256" key="1">
    <source>
        <dbReference type="ARBA" id="ARBA00004123"/>
    </source>
</evidence>
<comment type="subcellular location">
    <subcellularLocation>
        <location evidence="1">Nucleus</location>
    </subcellularLocation>
</comment>
<evidence type="ECO:0000256" key="2">
    <source>
        <dbReference type="ARBA" id="ARBA00023242"/>
    </source>
</evidence>
<dbReference type="GO" id="GO:0000976">
    <property type="term" value="F:transcription cis-regulatory region binding"/>
    <property type="evidence" value="ECO:0007669"/>
    <property type="project" value="TreeGrafter"/>
</dbReference>
<accession>A0A545VWS1</accession>
<proteinExistence type="predicted"/>
<dbReference type="EMBL" id="SPUK01000010">
    <property type="protein sequence ID" value="TQV94297.1"/>
    <property type="molecule type" value="Genomic_DNA"/>
</dbReference>
<organism evidence="4 5">
    <name type="scientific">Cordyceps javanica</name>
    <dbReference type="NCBI Taxonomy" id="43265"/>
    <lineage>
        <taxon>Eukaryota</taxon>
        <taxon>Fungi</taxon>
        <taxon>Dikarya</taxon>
        <taxon>Ascomycota</taxon>
        <taxon>Pezizomycotina</taxon>
        <taxon>Sordariomycetes</taxon>
        <taxon>Hypocreomycetidae</taxon>
        <taxon>Hypocreales</taxon>
        <taxon>Cordycipitaceae</taxon>
        <taxon>Cordyceps</taxon>
    </lineage>
</organism>
<evidence type="ECO:0000313" key="4">
    <source>
        <dbReference type="EMBL" id="TQV94297.1"/>
    </source>
</evidence>
<keyword evidence="2" id="KW-0539">Nucleus</keyword>
<sequence>MLLYTRRALPKIPKKRSRAGCEFCRVKEAGQECVYGPVRPRQRRSTAQNEADQAGTDASAWTELPLTAAYDESFDAGGVAGDGAAAGSSSQLCRASSLPLRGSSSSSSRVAAAVRPSSLPSDIVAAKRSWSFTRQAGAFYATPHLELNMPLFSEFTTIKGRRGLLDHFSNKLSHLIVLREDEGNPFQQLVLPMSRQSPAVASAIYALSSAHLEFRGAAVGDGVEKKSIEFHSEAARNLVNLIDKGAKGNQNELLAAVMLLIYYEVLVHREQSDIVNGHLKGAMAILNSGPATSDPTRAFLERAFRFYDVIAALSFRRPTLSASPTLGSIDRFLPVDSRGTSQPVGSADALLGMATSLWPIVHQLSNLGALKSEVLEAETSGRVVKAEQLWAELSASASAIEASLLAWEPEPPPSPSPSSSPSPSPDHHHHSQTPSPAEAVVRGPLAGILNNAWAYRHSSLVYLRRSIYGLRREDPRVQEHARASLRFCVGTVQSEGPKGALLWPLFVAGCEVQTPADRALAAQAFAGIDEKQGMANIEQSWRIVQEVWRRADEADTARAVTAAAATVGEGEGGEAGSGDVAAVGMIGLQNTDSLDAGEMRGPDFAEEDLWRQVCRDMELSVVFG</sequence>
<dbReference type="STRING" id="43265.A0A545VWS1"/>
<evidence type="ECO:0000313" key="5">
    <source>
        <dbReference type="Proteomes" id="UP000315783"/>
    </source>
</evidence>
<dbReference type="GO" id="GO:0005634">
    <property type="term" value="C:nucleus"/>
    <property type="evidence" value="ECO:0007669"/>
    <property type="project" value="UniProtKB-SubCell"/>
</dbReference>
<dbReference type="AlphaFoldDB" id="A0A545VWS1"/>
<comment type="caution">
    <text evidence="4">The sequence shown here is derived from an EMBL/GenBank/DDBJ whole genome shotgun (WGS) entry which is preliminary data.</text>
</comment>
<gene>
    <name evidence="4" type="ORF">IF1G_07176</name>
</gene>
<dbReference type="PANTHER" id="PTHR37534">
    <property type="entry name" value="TRANSCRIPTIONAL ACTIVATOR PROTEIN UGA3"/>
    <property type="match status" value="1"/>
</dbReference>
<dbReference type="GO" id="GO:0045944">
    <property type="term" value="P:positive regulation of transcription by RNA polymerase II"/>
    <property type="evidence" value="ECO:0007669"/>
    <property type="project" value="TreeGrafter"/>
</dbReference>
<reference evidence="4 5" key="1">
    <citation type="journal article" date="2019" name="Appl. Microbiol. Biotechnol.">
        <title>Genome sequence of Isaria javanica and comparative genome analysis insights into family S53 peptidase evolution in fungal entomopathogens.</title>
        <authorList>
            <person name="Lin R."/>
            <person name="Zhang X."/>
            <person name="Xin B."/>
            <person name="Zou M."/>
            <person name="Gao Y."/>
            <person name="Qin F."/>
            <person name="Hu Q."/>
            <person name="Xie B."/>
            <person name="Cheng X."/>
        </authorList>
    </citation>
    <scope>NUCLEOTIDE SEQUENCE [LARGE SCALE GENOMIC DNA]</scope>
    <source>
        <strain evidence="4 5">IJ1G</strain>
    </source>
</reference>